<evidence type="ECO:0000313" key="2">
    <source>
        <dbReference type="Proteomes" id="UP001596166"/>
    </source>
</evidence>
<name>A0ABW0G157_9PROT</name>
<dbReference type="GO" id="GO:0032259">
    <property type="term" value="P:methylation"/>
    <property type="evidence" value="ECO:0007669"/>
    <property type="project" value="UniProtKB-KW"/>
</dbReference>
<dbReference type="InterPro" id="IPR029063">
    <property type="entry name" value="SAM-dependent_MTases_sf"/>
</dbReference>
<keyword evidence="1" id="KW-0489">Methyltransferase</keyword>
<proteinExistence type="predicted"/>
<comment type="caution">
    <text evidence="1">The sequence shown here is derived from an EMBL/GenBank/DDBJ whole genome shotgun (WGS) entry which is preliminary data.</text>
</comment>
<dbReference type="RefSeq" id="WP_376994029.1">
    <property type="nucleotide sequence ID" value="NZ_JBHSLC010000006.1"/>
</dbReference>
<accession>A0ABW0G157</accession>
<dbReference type="GO" id="GO:0102208">
    <property type="term" value="F:2-polyprenyl-6-hydroxyphenol methylase activity"/>
    <property type="evidence" value="ECO:0007669"/>
    <property type="project" value="UniProtKB-EC"/>
</dbReference>
<dbReference type="EMBL" id="JBHSLC010000006">
    <property type="protein sequence ID" value="MFC5354286.1"/>
    <property type="molecule type" value="Genomic_DNA"/>
</dbReference>
<dbReference type="Gene3D" id="3.40.50.150">
    <property type="entry name" value="Vaccinia Virus protein VP39"/>
    <property type="match status" value="1"/>
</dbReference>
<protein>
    <submittedName>
        <fullName evidence="1">Class I SAM-dependent methyltransferase</fullName>
        <ecNumber evidence="1">2.1.1.222</ecNumber>
        <ecNumber evidence="1">2.1.1.64</ecNumber>
    </submittedName>
</protein>
<reference evidence="2" key="1">
    <citation type="journal article" date="2019" name="Int. J. Syst. Evol. Microbiol.">
        <title>The Global Catalogue of Microorganisms (GCM) 10K type strain sequencing project: providing services to taxonomists for standard genome sequencing and annotation.</title>
        <authorList>
            <consortium name="The Broad Institute Genomics Platform"/>
            <consortium name="The Broad Institute Genome Sequencing Center for Infectious Disease"/>
            <person name="Wu L."/>
            <person name="Ma J."/>
        </authorList>
    </citation>
    <scope>NUCLEOTIDE SEQUENCE [LARGE SCALE GENOMIC DNA]</scope>
    <source>
        <strain evidence="2">CCUG 58760</strain>
    </source>
</reference>
<keyword evidence="1" id="KW-0808">Transferase</keyword>
<dbReference type="Proteomes" id="UP001596166">
    <property type="component" value="Unassembled WGS sequence"/>
</dbReference>
<dbReference type="Pfam" id="PF13489">
    <property type="entry name" value="Methyltransf_23"/>
    <property type="match status" value="1"/>
</dbReference>
<dbReference type="GO" id="GO:0061542">
    <property type="term" value="F:3-demethylubiquinol 3-O-methyltransferase activity"/>
    <property type="evidence" value="ECO:0007669"/>
    <property type="project" value="UniProtKB-EC"/>
</dbReference>
<organism evidence="1 2">
    <name type="scientific">Azospirillum himalayense</name>
    <dbReference type="NCBI Taxonomy" id="654847"/>
    <lineage>
        <taxon>Bacteria</taxon>
        <taxon>Pseudomonadati</taxon>
        <taxon>Pseudomonadota</taxon>
        <taxon>Alphaproteobacteria</taxon>
        <taxon>Rhodospirillales</taxon>
        <taxon>Azospirillaceae</taxon>
        <taxon>Azospirillum</taxon>
    </lineage>
</organism>
<dbReference type="PANTHER" id="PTHR43861">
    <property type="entry name" value="TRANS-ACONITATE 2-METHYLTRANSFERASE-RELATED"/>
    <property type="match status" value="1"/>
</dbReference>
<dbReference type="PANTHER" id="PTHR43861:SF6">
    <property type="entry name" value="METHYLTRANSFERASE TYPE 11"/>
    <property type="match status" value="1"/>
</dbReference>
<dbReference type="CDD" id="cd02440">
    <property type="entry name" value="AdoMet_MTases"/>
    <property type="match status" value="1"/>
</dbReference>
<sequence length="609" mass="66154">MEKFDLGGTDIINWTQTIVWEQGTRHLDATCPACGTSAAMPVRLHVRSPWPPHPEQPLVTCPGCDTAFHPTMTQPPYEAVLDPLVDVYLEQNAGIDVMAELLAAVDPTRARRYIEIGCGFGFLLDYARVAFGWEARGFDPGYSARAGRTVLGVDIEHIYLNTAADAGAESYDVALCAEVIEHVFQPESLLLILRDVLTADGTLLLTTPSASGIRPETQPGTLLSLLCPGYHYALYSPKGMEALLRRVGFTQVSVQDRGHTLRVAASKGPLQADLARPFDRRSYHDYLRTRIGTTDPTTPLGIGYRYRLLKELTNAGDYAGAQAALTGVAEACRLRWGIDLSDPAGLLAALSTAPMPASIDAYHDSHPFCLGSILYFQGILTWQADARLDLARVCFQAATLASERMRATLRIIGADDEESEELMWRSRTYVSHLLIWSEPGQAAEDIRTLGQTPSALLGERIPTRFLDGAQRQIFIDLVNLGQYAAADRLASPVEAALPSDGAVLASAAFAFGILSMNHRKAPRAAASWFEKAYAACRRIAEAAPAAAPGLMWSALYHQAHALADAGRKDEAAEALRPLLAESGDARLPAVDTELKQRARQLAGARRLPL</sequence>
<dbReference type="SUPFAM" id="SSF53335">
    <property type="entry name" value="S-adenosyl-L-methionine-dependent methyltransferases"/>
    <property type="match status" value="1"/>
</dbReference>
<gene>
    <name evidence="1" type="ORF">ACFPMG_04630</name>
</gene>
<evidence type="ECO:0000313" key="1">
    <source>
        <dbReference type="EMBL" id="MFC5354286.1"/>
    </source>
</evidence>
<keyword evidence="2" id="KW-1185">Reference proteome</keyword>
<dbReference type="EC" id="2.1.1.222" evidence="1"/>
<dbReference type="EC" id="2.1.1.64" evidence="1"/>